<keyword evidence="2" id="KW-1185">Reference proteome</keyword>
<protein>
    <submittedName>
        <fullName evidence="1">Uncharacterized protein</fullName>
    </submittedName>
</protein>
<dbReference type="EMBL" id="FNKP01000001">
    <property type="protein sequence ID" value="SDQ58403.1"/>
    <property type="molecule type" value="Genomic_DNA"/>
</dbReference>
<accession>A0A1H1C2F6</accession>
<gene>
    <name evidence="1" type="ORF">SAMN05443245_1938</name>
</gene>
<proteinExistence type="predicted"/>
<organism evidence="1 2">
    <name type="scientific">Paraburkholderia fungorum</name>
    <dbReference type="NCBI Taxonomy" id="134537"/>
    <lineage>
        <taxon>Bacteria</taxon>
        <taxon>Pseudomonadati</taxon>
        <taxon>Pseudomonadota</taxon>
        <taxon>Betaproteobacteria</taxon>
        <taxon>Burkholderiales</taxon>
        <taxon>Burkholderiaceae</taxon>
        <taxon>Paraburkholderia</taxon>
    </lineage>
</organism>
<name>A0A1H1C2F6_9BURK</name>
<dbReference type="AlphaFoldDB" id="A0A1H1C2F6"/>
<evidence type="ECO:0000313" key="1">
    <source>
        <dbReference type="EMBL" id="SDQ58403.1"/>
    </source>
</evidence>
<sequence length="74" mass="8659">MFPAKRKVVREGESRTNGVGGGFVSFSWRRKKTGLLRLGRGEDERWSRDAVWFERLRGRVFVQRCTVTFHRTSA</sequence>
<evidence type="ECO:0000313" key="2">
    <source>
        <dbReference type="Proteomes" id="UP000183487"/>
    </source>
</evidence>
<dbReference type="Proteomes" id="UP000183487">
    <property type="component" value="Unassembled WGS sequence"/>
</dbReference>
<reference evidence="2" key="1">
    <citation type="submission" date="2016-10" db="EMBL/GenBank/DDBJ databases">
        <authorList>
            <person name="Varghese N."/>
        </authorList>
    </citation>
    <scope>NUCLEOTIDE SEQUENCE [LARGE SCALE GENOMIC DNA]</scope>
    <source>
        <strain evidence="2">GAS106B</strain>
    </source>
</reference>